<dbReference type="EMBL" id="JAPFFF010000072">
    <property type="protein sequence ID" value="KAK8835938.1"/>
    <property type="molecule type" value="Genomic_DNA"/>
</dbReference>
<dbReference type="SUPFAM" id="SSF56112">
    <property type="entry name" value="Protein kinase-like (PK-like)"/>
    <property type="match status" value="1"/>
</dbReference>
<keyword evidence="3" id="KW-0175">Coiled coil</keyword>
<dbReference type="InterPro" id="IPR011990">
    <property type="entry name" value="TPR-like_helical_dom_sf"/>
</dbReference>
<dbReference type="Proteomes" id="UP001470230">
    <property type="component" value="Unassembled WGS sequence"/>
</dbReference>
<dbReference type="Pfam" id="PF00515">
    <property type="entry name" value="TPR_1"/>
    <property type="match status" value="1"/>
</dbReference>
<dbReference type="PANTHER" id="PTHR11102:SF160">
    <property type="entry name" value="ERAD-ASSOCIATED E3 UBIQUITIN-PROTEIN LIGASE COMPONENT HRD3"/>
    <property type="match status" value="1"/>
</dbReference>
<protein>
    <recommendedName>
        <fullName evidence="4">Protein kinase domain-containing protein</fullName>
    </recommendedName>
</protein>
<feature type="coiled-coil region" evidence="3">
    <location>
        <begin position="294"/>
        <end position="351"/>
    </location>
</feature>
<dbReference type="Gene3D" id="1.25.40.10">
    <property type="entry name" value="Tetratricopeptide repeat domain"/>
    <property type="match status" value="3"/>
</dbReference>
<name>A0ABR2GQN9_9EUKA</name>
<comment type="caution">
    <text evidence="5">The sequence shown here is derived from an EMBL/GenBank/DDBJ whole genome shotgun (WGS) entry which is preliminary data.</text>
</comment>
<dbReference type="Pfam" id="PF00069">
    <property type="entry name" value="Pkinase"/>
    <property type="match status" value="1"/>
</dbReference>
<keyword evidence="2" id="KW-0802">TPR repeat</keyword>
<feature type="domain" description="Protein kinase" evidence="4">
    <location>
        <begin position="14"/>
        <end position="286"/>
    </location>
</feature>
<accession>A0ABR2GQN9</accession>
<dbReference type="PROSITE" id="PS50293">
    <property type="entry name" value="TPR_REGION"/>
    <property type="match status" value="1"/>
</dbReference>
<dbReference type="PROSITE" id="PS50011">
    <property type="entry name" value="PROTEIN_KINASE_DOM"/>
    <property type="match status" value="1"/>
</dbReference>
<evidence type="ECO:0000256" key="2">
    <source>
        <dbReference type="PROSITE-ProRule" id="PRU00339"/>
    </source>
</evidence>
<reference evidence="5 6" key="1">
    <citation type="submission" date="2024-04" db="EMBL/GenBank/DDBJ databases">
        <title>Tritrichomonas musculus Genome.</title>
        <authorList>
            <person name="Alves-Ferreira E."/>
            <person name="Grigg M."/>
            <person name="Lorenzi H."/>
            <person name="Galac M."/>
        </authorList>
    </citation>
    <scope>NUCLEOTIDE SEQUENCE [LARGE SCALE GENOMIC DNA]</scope>
    <source>
        <strain evidence="5 6">EAF2021</strain>
    </source>
</reference>
<dbReference type="SUPFAM" id="SSF81901">
    <property type="entry name" value="HCP-like"/>
    <property type="match status" value="3"/>
</dbReference>
<dbReference type="InterPro" id="IPR019734">
    <property type="entry name" value="TPR_rpt"/>
</dbReference>
<organism evidence="5 6">
    <name type="scientific">Tritrichomonas musculus</name>
    <dbReference type="NCBI Taxonomy" id="1915356"/>
    <lineage>
        <taxon>Eukaryota</taxon>
        <taxon>Metamonada</taxon>
        <taxon>Parabasalia</taxon>
        <taxon>Tritrichomonadida</taxon>
        <taxon>Tritrichomonadidae</taxon>
        <taxon>Tritrichomonas</taxon>
    </lineage>
</organism>
<dbReference type="InterPro" id="IPR050767">
    <property type="entry name" value="Sel1_AlgK"/>
</dbReference>
<evidence type="ECO:0000313" key="6">
    <source>
        <dbReference type="Proteomes" id="UP001470230"/>
    </source>
</evidence>
<dbReference type="PROSITE" id="PS50005">
    <property type="entry name" value="TPR"/>
    <property type="match status" value="1"/>
</dbReference>
<keyword evidence="6" id="KW-1185">Reference proteome</keyword>
<gene>
    <name evidence="5" type="ORF">M9Y10_040319</name>
</gene>
<evidence type="ECO:0000313" key="5">
    <source>
        <dbReference type="EMBL" id="KAK8835938.1"/>
    </source>
</evidence>
<dbReference type="Pfam" id="PF08238">
    <property type="entry name" value="Sel1"/>
    <property type="match status" value="11"/>
</dbReference>
<dbReference type="InterPro" id="IPR006597">
    <property type="entry name" value="Sel1-like"/>
</dbReference>
<evidence type="ECO:0000256" key="1">
    <source>
        <dbReference type="ARBA" id="ARBA00038101"/>
    </source>
</evidence>
<comment type="similarity">
    <text evidence="1">Belongs to the sel-1 family.</text>
</comment>
<dbReference type="Gene3D" id="1.10.510.10">
    <property type="entry name" value="Transferase(Phosphotransferase) domain 1"/>
    <property type="match status" value="1"/>
</dbReference>
<sequence>MNFTNAVFNLEDFELIKEMIGNRTFGTVFAVKNIKEDKQYAAKVLNCSDEFDGTEQIKLLQESIKFIKIDHPSIVKFYGINFKSIRDQSTFSPTILNEYYSSKSLKDCLQNQDQNFTFTKRYKALIWISDAMRYLHDQDILNLDLKPENILFDSNFYPKITDFCLSSLLLNLFSKNIKSIINKDKESLAYIAPEILKGENNYTKSYDVYSFSMLAYSILTNKKPYYELGDSISISELKTKILSGYRPELTSDIPDKMKELISKCWNEKPEERPSFREVLLELMDFHNVSDDLDADELESSIEYIKKTLKIEEEKMFDDFQKALINLATLDVNKTTKRKEEKQREIANSQNNLLENYNIIFPESNLHFCSGLVALFENTTPNIVKAIFEMHLASQKGNPYASFILGLLYYYGHFLEKNHEKGFEYLIKSGEQGNPRAYNAIGVFYFKEKKYEKALEYYNKAKDLGDLTSIYNIGEMYRIGQGVEKDYSKALEYFQESINKGNMESLVSIGQMYEEGNLGPKDNKKALEFYLLAAKANCGGGYYNAGRMYCKGKGCDVDYKTAFQYFKKGHQLHNIEASNMLASMYLYGKGVSKNEEMAFDIYQRSAKENDSEALFRLGYMYCFGIGIEKNHDLGYSYYCKSAQQDNSSGCAGVGFCYRYGYGVQKNYPLAIKWYQKSADLGNSFALPKIGEIYEEEDNSIKDLNKALLFYQKAVDLNNYDGFVRLGLLYENGKGVAKDYGKAFDCYQKAARRGSSEALILIGKMYEFKKGYRRDYPTAMKYYQQAADLGNSDGFIAIGSLYENGKGVTKSLATAFEMMSLRDLHPLKANSPISMTEEGIDIFDNDEHPAKHPLLIDFNEVGMLTLVKDEHLKKTYSSSVSNELLSSNVISVNDVHFLNARLIIYFIEEGIVILVKDEHPLKAESPIEVTEEGIMICKFLQF</sequence>
<dbReference type="InterPro" id="IPR000719">
    <property type="entry name" value="Prot_kinase_dom"/>
</dbReference>
<dbReference type="SMART" id="SM00220">
    <property type="entry name" value="S_TKc"/>
    <property type="match status" value="1"/>
</dbReference>
<evidence type="ECO:0000259" key="4">
    <source>
        <dbReference type="PROSITE" id="PS50011"/>
    </source>
</evidence>
<dbReference type="InterPro" id="IPR011009">
    <property type="entry name" value="Kinase-like_dom_sf"/>
</dbReference>
<dbReference type="SMART" id="SM00671">
    <property type="entry name" value="SEL1"/>
    <property type="match status" value="11"/>
</dbReference>
<proteinExistence type="inferred from homology"/>
<dbReference type="SMART" id="SM00028">
    <property type="entry name" value="TPR"/>
    <property type="match status" value="3"/>
</dbReference>
<feature type="repeat" description="TPR" evidence="2">
    <location>
        <begin position="434"/>
        <end position="467"/>
    </location>
</feature>
<dbReference type="PANTHER" id="PTHR11102">
    <property type="entry name" value="SEL-1-LIKE PROTEIN"/>
    <property type="match status" value="1"/>
</dbReference>
<evidence type="ECO:0000256" key="3">
    <source>
        <dbReference type="SAM" id="Coils"/>
    </source>
</evidence>